<accession>A0A7Y0SJ69</accession>
<dbReference type="GO" id="GO:0003688">
    <property type="term" value="F:DNA replication origin binding"/>
    <property type="evidence" value="ECO:0007669"/>
    <property type="project" value="TreeGrafter"/>
</dbReference>
<dbReference type="GO" id="GO:0005886">
    <property type="term" value="C:plasma membrane"/>
    <property type="evidence" value="ECO:0007669"/>
    <property type="project" value="TreeGrafter"/>
</dbReference>
<dbReference type="PRINTS" id="PR00051">
    <property type="entry name" value="DNAA"/>
</dbReference>
<dbReference type="Gene3D" id="3.40.50.300">
    <property type="entry name" value="P-loop containing nucleotide triphosphate hydrolases"/>
    <property type="match status" value="1"/>
</dbReference>
<dbReference type="AlphaFoldDB" id="A0A7Y0SJ69"/>
<reference evidence="3 4" key="1">
    <citation type="submission" date="2020-04" db="EMBL/GenBank/DDBJ databases">
        <title>Whole-genome sequencing of Vibrio spp. from China reveals different genetic environments of blaCTX-M-14 among diverse lineages.</title>
        <authorList>
            <person name="Zheng Z."/>
            <person name="Ye L."/>
            <person name="Chen S."/>
        </authorList>
    </citation>
    <scope>NUCLEOTIDE SEQUENCE [LARGE SCALE GENOMIC DNA]</scope>
    <source>
        <strain evidence="3 4">Vb0551</strain>
    </source>
</reference>
<evidence type="ECO:0000256" key="1">
    <source>
        <dbReference type="RuleBase" id="RU004227"/>
    </source>
</evidence>
<dbReference type="Proteomes" id="UP000518904">
    <property type="component" value="Unassembled WGS sequence"/>
</dbReference>
<evidence type="ECO:0000259" key="2">
    <source>
        <dbReference type="Pfam" id="PF00308"/>
    </source>
</evidence>
<feature type="domain" description="Chromosomal replication initiator protein DnaA ATPAse" evidence="2">
    <location>
        <begin position="1"/>
        <end position="79"/>
    </location>
</feature>
<protein>
    <submittedName>
        <fullName evidence="3">Chromosomal replication initiator protein DnaA</fullName>
    </submittedName>
</protein>
<feature type="non-terminal residue" evidence="3">
    <location>
        <position position="79"/>
    </location>
</feature>
<gene>
    <name evidence="3" type="ORF">HKB16_16130</name>
</gene>
<comment type="caution">
    <text evidence="3">The sequence shown here is derived from an EMBL/GenBank/DDBJ whole genome shotgun (WGS) entry which is preliminary data.</text>
</comment>
<dbReference type="SUPFAM" id="SSF52540">
    <property type="entry name" value="P-loop containing nucleoside triphosphate hydrolases"/>
    <property type="match status" value="1"/>
</dbReference>
<dbReference type="InterPro" id="IPR013317">
    <property type="entry name" value="DnaA_dom"/>
</dbReference>
<dbReference type="PANTHER" id="PTHR30050:SF2">
    <property type="entry name" value="CHROMOSOMAL REPLICATION INITIATOR PROTEIN DNAA"/>
    <property type="match status" value="1"/>
</dbReference>
<name>A0A7Y0SJ69_VIBPH</name>
<organism evidence="3 4">
    <name type="scientific">Vibrio parahaemolyticus</name>
    <dbReference type="NCBI Taxonomy" id="670"/>
    <lineage>
        <taxon>Bacteria</taxon>
        <taxon>Pseudomonadati</taxon>
        <taxon>Pseudomonadota</taxon>
        <taxon>Gammaproteobacteria</taxon>
        <taxon>Vibrionales</taxon>
        <taxon>Vibrionaceae</taxon>
        <taxon>Vibrio</taxon>
    </lineage>
</organism>
<feature type="non-terminal residue" evidence="3">
    <location>
        <position position="1"/>
    </location>
</feature>
<dbReference type="Pfam" id="PF00308">
    <property type="entry name" value="Bac_DnaA"/>
    <property type="match status" value="1"/>
</dbReference>
<keyword evidence="1" id="KW-0235">DNA replication</keyword>
<comment type="similarity">
    <text evidence="1">Belongs to the DnaA family.</text>
</comment>
<evidence type="ECO:0000313" key="4">
    <source>
        <dbReference type="Proteomes" id="UP000518904"/>
    </source>
</evidence>
<dbReference type="InterPro" id="IPR027417">
    <property type="entry name" value="P-loop_NTPase"/>
</dbReference>
<dbReference type="EMBL" id="JABCLB010001700">
    <property type="protein sequence ID" value="NMU84401.1"/>
    <property type="molecule type" value="Genomic_DNA"/>
</dbReference>
<proteinExistence type="inferred from homology"/>
<sequence length="79" mass="9387">LQNNAIEEFKRYYRSVDALLIDDIQFFANKERSQEEFFHTFNALLEGNQQIILTSDRYPKEINGVEDRLKSRFGWGLTV</sequence>
<dbReference type="GO" id="GO:0006270">
    <property type="term" value="P:DNA replication initiation"/>
    <property type="evidence" value="ECO:0007669"/>
    <property type="project" value="TreeGrafter"/>
</dbReference>
<dbReference type="InterPro" id="IPR020591">
    <property type="entry name" value="Chromosome_initiator_DnaA-like"/>
</dbReference>
<evidence type="ECO:0000313" key="3">
    <source>
        <dbReference type="EMBL" id="NMU84401.1"/>
    </source>
</evidence>
<dbReference type="PANTHER" id="PTHR30050">
    <property type="entry name" value="CHROMOSOMAL REPLICATION INITIATOR PROTEIN DNAA"/>
    <property type="match status" value="1"/>
</dbReference>